<feature type="coiled-coil region" evidence="1">
    <location>
        <begin position="34"/>
        <end position="68"/>
    </location>
</feature>
<evidence type="ECO:0000313" key="2">
    <source>
        <dbReference type="EMBL" id="SVC54012.1"/>
    </source>
</evidence>
<dbReference type="SUPFAM" id="SSF58100">
    <property type="entry name" value="Bacterial hemolysins"/>
    <property type="match status" value="1"/>
</dbReference>
<dbReference type="EMBL" id="UINC01096813">
    <property type="protein sequence ID" value="SVC54012.1"/>
    <property type="molecule type" value="Genomic_DNA"/>
</dbReference>
<proteinExistence type="predicted"/>
<accession>A0A382N2G8</accession>
<dbReference type="AlphaFoldDB" id="A0A382N2G8"/>
<keyword evidence="1" id="KW-0175">Coiled coil</keyword>
<evidence type="ECO:0000256" key="1">
    <source>
        <dbReference type="SAM" id="Coils"/>
    </source>
</evidence>
<gene>
    <name evidence="2" type="ORF">METZ01_LOCUS306866</name>
</gene>
<name>A0A382N2G8_9ZZZZ</name>
<reference evidence="2" key="1">
    <citation type="submission" date="2018-05" db="EMBL/GenBank/DDBJ databases">
        <authorList>
            <person name="Lanie J.A."/>
            <person name="Ng W.-L."/>
            <person name="Kazmierczak K.M."/>
            <person name="Andrzejewski T.M."/>
            <person name="Davidsen T.M."/>
            <person name="Wayne K.J."/>
            <person name="Tettelin H."/>
            <person name="Glass J.I."/>
            <person name="Rusch D."/>
            <person name="Podicherti R."/>
            <person name="Tsui H.-C.T."/>
            <person name="Winkler M.E."/>
        </authorList>
    </citation>
    <scope>NUCLEOTIDE SEQUENCE</scope>
</reference>
<sequence>MTQLMNSLFSFFLLFLVYGCTTVETAPPPQQINVDTFKEQLKDLKKKTQLLEEEMNVLKNELSLVKKDFTEEINNDVLTDSERLAYQESFELIR</sequence>
<feature type="non-terminal residue" evidence="2">
    <location>
        <position position="94"/>
    </location>
</feature>
<protein>
    <submittedName>
        <fullName evidence="2">Uncharacterized protein</fullName>
    </submittedName>
</protein>
<organism evidence="2">
    <name type="scientific">marine metagenome</name>
    <dbReference type="NCBI Taxonomy" id="408172"/>
    <lineage>
        <taxon>unclassified sequences</taxon>
        <taxon>metagenomes</taxon>
        <taxon>ecological metagenomes</taxon>
    </lineage>
</organism>